<dbReference type="EMBL" id="CP140154">
    <property type="protein sequence ID" value="WQG86884.1"/>
    <property type="molecule type" value="Genomic_DNA"/>
</dbReference>
<evidence type="ECO:0000313" key="2">
    <source>
        <dbReference type="EMBL" id="SFW80619.1"/>
    </source>
</evidence>
<protein>
    <submittedName>
        <fullName evidence="3">SnoaL-like domain-containing protein</fullName>
    </submittedName>
</protein>
<dbReference type="InterPro" id="IPR046860">
    <property type="entry name" value="SnoaL_5"/>
</dbReference>
<reference evidence="3 5" key="2">
    <citation type="submission" date="2023-11" db="EMBL/GenBank/DDBJ databases">
        <title>MicrobeMod: A computational toolkit for identifying prokaryotic methylation and restriction-modification with nanopore sequencing.</title>
        <authorList>
            <person name="Crits-Christoph A."/>
            <person name="Kang S.C."/>
            <person name="Lee H."/>
            <person name="Ostrov N."/>
        </authorList>
    </citation>
    <scope>NUCLEOTIDE SEQUENCE [LARGE SCALE GENOMIC DNA]</scope>
    <source>
        <strain evidence="3 5">ATCC 23090</strain>
    </source>
</reference>
<dbReference type="Proteomes" id="UP000183788">
    <property type="component" value="Unassembled WGS sequence"/>
</dbReference>
<feature type="domain" description="SnoaL-like" evidence="1">
    <location>
        <begin position="1"/>
        <end position="119"/>
    </location>
</feature>
<accession>A0A1K1S8D6</accession>
<dbReference type="Pfam" id="PF20409">
    <property type="entry name" value="SnoaL_5"/>
    <property type="match status" value="1"/>
</dbReference>
<dbReference type="Gene3D" id="3.10.450.50">
    <property type="match status" value="1"/>
</dbReference>
<dbReference type="InterPro" id="IPR032710">
    <property type="entry name" value="NTF2-like_dom_sf"/>
</dbReference>
<evidence type="ECO:0000313" key="3">
    <source>
        <dbReference type="EMBL" id="WQG86884.1"/>
    </source>
</evidence>
<dbReference type="AlphaFoldDB" id="A0A1K1S8D6"/>
<name>A0A1K1S8D6_9BACT</name>
<evidence type="ECO:0000259" key="1">
    <source>
        <dbReference type="Pfam" id="PF20409"/>
    </source>
</evidence>
<dbReference type="EMBL" id="FPIZ01000019">
    <property type="protein sequence ID" value="SFW80619.1"/>
    <property type="molecule type" value="Genomic_DNA"/>
</dbReference>
<dbReference type="Proteomes" id="UP001326715">
    <property type="component" value="Chromosome"/>
</dbReference>
<dbReference type="RefSeq" id="WP_072363968.1">
    <property type="nucleotide sequence ID" value="NZ_CBHWAX010000002.1"/>
</dbReference>
<organism evidence="2 4">
    <name type="scientific">Chitinophaga sancti</name>
    <dbReference type="NCBI Taxonomy" id="1004"/>
    <lineage>
        <taxon>Bacteria</taxon>
        <taxon>Pseudomonadati</taxon>
        <taxon>Bacteroidota</taxon>
        <taxon>Chitinophagia</taxon>
        <taxon>Chitinophagales</taxon>
        <taxon>Chitinophagaceae</taxon>
        <taxon>Chitinophaga</taxon>
    </lineage>
</organism>
<dbReference type="SUPFAM" id="SSF54427">
    <property type="entry name" value="NTF2-like"/>
    <property type="match status" value="1"/>
</dbReference>
<dbReference type="STRING" id="1004.SAMN05661012_04953"/>
<keyword evidence="5" id="KW-1185">Reference proteome</keyword>
<reference evidence="2 4" key="1">
    <citation type="submission" date="2016-11" db="EMBL/GenBank/DDBJ databases">
        <authorList>
            <person name="Jaros S."/>
            <person name="Januszkiewicz K."/>
            <person name="Wedrychowicz H."/>
        </authorList>
    </citation>
    <scope>NUCLEOTIDE SEQUENCE [LARGE SCALE GENOMIC DNA]</scope>
    <source>
        <strain evidence="2 4">DSM 784</strain>
    </source>
</reference>
<sequence length="119" mass="13245">MTTQEIAQQLVAYCAKGEFEKAQTELYAADAVSIEPYATPDFAKETKGLPELQRKIKAFLDGLDAVHSIKVSEPLVVANAISFTIDMDVDMKGQGRMNMAEICVYEVRDGKVISEQFFF</sequence>
<dbReference type="OrthoDB" id="336094at2"/>
<evidence type="ECO:0000313" key="4">
    <source>
        <dbReference type="Proteomes" id="UP000183788"/>
    </source>
</evidence>
<gene>
    <name evidence="2" type="ORF">SAMN05661012_04953</name>
    <name evidence="3" type="ORF">SR876_18360</name>
</gene>
<evidence type="ECO:0000313" key="5">
    <source>
        <dbReference type="Proteomes" id="UP001326715"/>
    </source>
</evidence>
<proteinExistence type="predicted"/>